<name>A0ACB8U6H9_9APHY</name>
<comment type="caution">
    <text evidence="1">The sequence shown here is derived from an EMBL/GenBank/DDBJ whole genome shotgun (WGS) entry which is preliminary data.</text>
</comment>
<keyword evidence="2" id="KW-1185">Reference proteome</keyword>
<dbReference type="EMBL" id="MU274909">
    <property type="protein sequence ID" value="KAI0089824.1"/>
    <property type="molecule type" value="Genomic_DNA"/>
</dbReference>
<evidence type="ECO:0000313" key="1">
    <source>
        <dbReference type="EMBL" id="KAI0089824.1"/>
    </source>
</evidence>
<sequence>MVSPSLLLFFASLINHAVPPCLQIRKKPAKNNAVSTTSHSSGPSLTLIPRLRRVSSAVLCPSAGPSKPTTTQQRDTVIPVKVIIRDQVKTAGDQEFGL</sequence>
<gene>
    <name evidence="1" type="ORF">BDY19DRAFT_87451</name>
</gene>
<evidence type="ECO:0000313" key="2">
    <source>
        <dbReference type="Proteomes" id="UP001055072"/>
    </source>
</evidence>
<accession>A0ACB8U6H9</accession>
<reference evidence="1" key="1">
    <citation type="journal article" date="2021" name="Environ. Microbiol.">
        <title>Gene family expansions and transcriptome signatures uncover fungal adaptations to wood decay.</title>
        <authorList>
            <person name="Hage H."/>
            <person name="Miyauchi S."/>
            <person name="Viragh M."/>
            <person name="Drula E."/>
            <person name="Min B."/>
            <person name="Chaduli D."/>
            <person name="Navarro D."/>
            <person name="Favel A."/>
            <person name="Norest M."/>
            <person name="Lesage-Meessen L."/>
            <person name="Balint B."/>
            <person name="Merenyi Z."/>
            <person name="de Eugenio L."/>
            <person name="Morin E."/>
            <person name="Martinez A.T."/>
            <person name="Baldrian P."/>
            <person name="Stursova M."/>
            <person name="Martinez M.J."/>
            <person name="Novotny C."/>
            <person name="Magnuson J.K."/>
            <person name="Spatafora J.W."/>
            <person name="Maurice S."/>
            <person name="Pangilinan J."/>
            <person name="Andreopoulos W."/>
            <person name="LaButti K."/>
            <person name="Hundley H."/>
            <person name="Na H."/>
            <person name="Kuo A."/>
            <person name="Barry K."/>
            <person name="Lipzen A."/>
            <person name="Henrissat B."/>
            <person name="Riley R."/>
            <person name="Ahrendt S."/>
            <person name="Nagy L.G."/>
            <person name="Grigoriev I.V."/>
            <person name="Martin F."/>
            <person name="Rosso M.N."/>
        </authorList>
    </citation>
    <scope>NUCLEOTIDE SEQUENCE</scope>
    <source>
        <strain evidence="1">CBS 384.51</strain>
    </source>
</reference>
<proteinExistence type="predicted"/>
<dbReference type="Proteomes" id="UP001055072">
    <property type="component" value="Unassembled WGS sequence"/>
</dbReference>
<protein>
    <submittedName>
        <fullName evidence="1">Uncharacterized protein</fullName>
    </submittedName>
</protein>
<organism evidence="1 2">
    <name type="scientific">Irpex rosettiformis</name>
    <dbReference type="NCBI Taxonomy" id="378272"/>
    <lineage>
        <taxon>Eukaryota</taxon>
        <taxon>Fungi</taxon>
        <taxon>Dikarya</taxon>
        <taxon>Basidiomycota</taxon>
        <taxon>Agaricomycotina</taxon>
        <taxon>Agaricomycetes</taxon>
        <taxon>Polyporales</taxon>
        <taxon>Irpicaceae</taxon>
        <taxon>Irpex</taxon>
    </lineage>
</organism>